<dbReference type="PANTHER" id="PTHR33908">
    <property type="entry name" value="MANNOSYLTRANSFERASE YKCB-RELATED"/>
    <property type="match status" value="1"/>
</dbReference>
<feature type="transmembrane region" description="Helical" evidence="8">
    <location>
        <begin position="216"/>
        <end position="233"/>
    </location>
</feature>
<evidence type="ECO:0000256" key="4">
    <source>
        <dbReference type="ARBA" id="ARBA00022679"/>
    </source>
</evidence>
<keyword evidence="4" id="KW-0808">Transferase</keyword>
<keyword evidence="6 8" id="KW-1133">Transmembrane helix</keyword>
<evidence type="ECO:0000256" key="5">
    <source>
        <dbReference type="ARBA" id="ARBA00022692"/>
    </source>
</evidence>
<feature type="transmembrane region" description="Helical" evidence="8">
    <location>
        <begin position="434"/>
        <end position="452"/>
    </location>
</feature>
<comment type="caution">
    <text evidence="9">The sequence shown here is derived from an EMBL/GenBank/DDBJ whole genome shotgun (WGS) entry which is preliminary data.</text>
</comment>
<keyword evidence="5 8" id="KW-0812">Transmembrane</keyword>
<keyword evidence="7 8" id="KW-0472">Membrane</keyword>
<feature type="transmembrane region" description="Helical" evidence="8">
    <location>
        <begin position="343"/>
        <end position="370"/>
    </location>
</feature>
<evidence type="ECO:0000256" key="2">
    <source>
        <dbReference type="ARBA" id="ARBA00022475"/>
    </source>
</evidence>
<evidence type="ECO:0008006" key="11">
    <source>
        <dbReference type="Google" id="ProtNLM"/>
    </source>
</evidence>
<feature type="transmembrane region" description="Helical" evidence="8">
    <location>
        <begin position="7"/>
        <end position="27"/>
    </location>
</feature>
<comment type="subcellular location">
    <subcellularLocation>
        <location evidence="1">Cell membrane</location>
        <topology evidence="1">Multi-pass membrane protein</topology>
    </subcellularLocation>
</comment>
<dbReference type="PANTHER" id="PTHR33908:SF11">
    <property type="entry name" value="MEMBRANE PROTEIN"/>
    <property type="match status" value="1"/>
</dbReference>
<evidence type="ECO:0000256" key="7">
    <source>
        <dbReference type="ARBA" id="ARBA00023136"/>
    </source>
</evidence>
<protein>
    <recommendedName>
        <fullName evidence="11">Glycosyltransferase RgtA/B/C/D-like domain-containing protein</fullName>
    </recommendedName>
</protein>
<dbReference type="GO" id="GO:0005886">
    <property type="term" value="C:plasma membrane"/>
    <property type="evidence" value="ECO:0007669"/>
    <property type="project" value="UniProtKB-SubCell"/>
</dbReference>
<evidence type="ECO:0000256" key="3">
    <source>
        <dbReference type="ARBA" id="ARBA00022676"/>
    </source>
</evidence>
<name>A0A955IXC2_UNCKA</name>
<dbReference type="GO" id="GO:0009103">
    <property type="term" value="P:lipopolysaccharide biosynthetic process"/>
    <property type="evidence" value="ECO:0007669"/>
    <property type="project" value="UniProtKB-ARBA"/>
</dbReference>
<feature type="transmembrane region" description="Helical" evidence="8">
    <location>
        <begin position="239"/>
        <end position="259"/>
    </location>
</feature>
<evidence type="ECO:0000256" key="6">
    <source>
        <dbReference type="ARBA" id="ARBA00022989"/>
    </source>
</evidence>
<evidence type="ECO:0000313" key="9">
    <source>
        <dbReference type="EMBL" id="MCA9302420.1"/>
    </source>
</evidence>
<feature type="transmembrane region" description="Helical" evidence="8">
    <location>
        <begin position="405"/>
        <end position="422"/>
    </location>
</feature>
<feature type="transmembrane region" description="Helical" evidence="8">
    <location>
        <begin position="104"/>
        <end position="124"/>
    </location>
</feature>
<evidence type="ECO:0000313" key="10">
    <source>
        <dbReference type="Proteomes" id="UP000714817"/>
    </source>
</evidence>
<proteinExistence type="predicted"/>
<gene>
    <name evidence="9" type="ORF">KDA10_03630</name>
</gene>
<dbReference type="InterPro" id="IPR050297">
    <property type="entry name" value="LipidA_mod_glycosyltrf_83"/>
</dbReference>
<feature type="transmembrane region" description="Helical" evidence="8">
    <location>
        <begin position="280"/>
        <end position="306"/>
    </location>
</feature>
<reference evidence="9" key="1">
    <citation type="submission" date="2020-04" db="EMBL/GenBank/DDBJ databases">
        <authorList>
            <person name="Zhang T."/>
        </authorList>
    </citation>
    <scope>NUCLEOTIDE SEQUENCE</scope>
    <source>
        <strain evidence="9">HKST-UBA80</strain>
    </source>
</reference>
<reference evidence="9" key="2">
    <citation type="journal article" date="2021" name="Microbiome">
        <title>Successional dynamics and alternative stable states in a saline activated sludge microbial community over 9 years.</title>
        <authorList>
            <person name="Wang Y."/>
            <person name="Ye J."/>
            <person name="Ju F."/>
            <person name="Liu L."/>
            <person name="Boyd J.A."/>
            <person name="Deng Y."/>
            <person name="Parks D.H."/>
            <person name="Jiang X."/>
            <person name="Yin X."/>
            <person name="Woodcroft B.J."/>
            <person name="Tyson G.W."/>
            <person name="Hugenholtz P."/>
            <person name="Polz M.F."/>
            <person name="Zhang T."/>
        </authorList>
    </citation>
    <scope>NUCLEOTIDE SEQUENCE</scope>
    <source>
        <strain evidence="9">HKST-UBA80</strain>
    </source>
</reference>
<organism evidence="9 10">
    <name type="scientific">candidate division WWE3 bacterium</name>
    <dbReference type="NCBI Taxonomy" id="2053526"/>
    <lineage>
        <taxon>Bacteria</taxon>
        <taxon>Katanobacteria</taxon>
    </lineage>
</organism>
<evidence type="ECO:0000256" key="1">
    <source>
        <dbReference type="ARBA" id="ARBA00004651"/>
    </source>
</evidence>
<keyword evidence="2" id="KW-1003">Cell membrane</keyword>
<sequence length="613" mass="70571">MQVIKNNLILVLAVIFFVLFLLTRLPYLGHDAINPDGVNWYFRSEQFYVGIKTFDFAKTYQHYHPGVSLMWVVGFVIEAIKQIFPSEAVRNHVNFYLYHVSIKWALVFVQLVLSAFVAFILCRVLENYYRDSKEPVLRQCGIVAVLSVSLFSLEPFFIGNSRLLHMDVLFSLFVFLSLLFAFYSVELSRKLLNVSQVEIKTGKEVKNPLYKKQLKGLLFSLFLSGLFSALSFLTKSIGIGVLFFISAYMAAHSAYRLLNSGIFSCAISLRSYSKAEYRKFLYAMSPVIGYLVVSVFFIFILFPAMWVEPIHTLSEIFTEAERVGGRKGHEQIFFGMETTNPGFLFYPLIILLKISPFTLLGVFLYKINLIKTFLKEKSHSKISFGMLRSGLFAFCNFLFSEKALILYLSIFYLGYFIVMSFLSKKIDRYMLPLYPYLALLAVLGYAKLLVSLKNNFLQLGRLVLGAFLTFFIFWPMYYYSPYYFTYTSPLFGSAQSAEQVIAQKPFGIAVPELKELIISRYASYYVDSRSDSDAYPKIGMLDIKPMSMIYPNSRLRDIRVSGAGSYDLIILASDEDLPEETIQSAKRSGFYFEKDSSLYVNGLEYWRVYVKKY</sequence>
<accession>A0A955IXC2</accession>
<keyword evidence="3" id="KW-0328">Glycosyltransferase</keyword>
<feature type="transmembrane region" description="Helical" evidence="8">
    <location>
        <begin position="164"/>
        <end position="185"/>
    </location>
</feature>
<dbReference type="GO" id="GO:0016763">
    <property type="term" value="F:pentosyltransferase activity"/>
    <property type="evidence" value="ECO:0007669"/>
    <property type="project" value="TreeGrafter"/>
</dbReference>
<feature type="transmembrane region" description="Helical" evidence="8">
    <location>
        <begin position="458"/>
        <end position="479"/>
    </location>
</feature>
<dbReference type="AlphaFoldDB" id="A0A955IXC2"/>
<dbReference type="Proteomes" id="UP000714817">
    <property type="component" value="Unassembled WGS sequence"/>
</dbReference>
<evidence type="ECO:0000256" key="8">
    <source>
        <dbReference type="SAM" id="Phobius"/>
    </source>
</evidence>
<dbReference type="EMBL" id="JAGQNY010000016">
    <property type="protein sequence ID" value="MCA9302420.1"/>
    <property type="molecule type" value="Genomic_DNA"/>
</dbReference>
<feature type="transmembrane region" description="Helical" evidence="8">
    <location>
        <begin position="136"/>
        <end position="158"/>
    </location>
</feature>